<evidence type="ECO:0000313" key="2">
    <source>
        <dbReference type="EMBL" id="CAK1552343.1"/>
    </source>
</evidence>
<feature type="compositionally biased region" description="Gly residues" evidence="1">
    <location>
        <begin position="166"/>
        <end position="178"/>
    </location>
</feature>
<feature type="compositionally biased region" description="Basic residues" evidence="1">
    <location>
        <begin position="98"/>
        <end position="107"/>
    </location>
</feature>
<dbReference type="EMBL" id="CAVLEF010000140">
    <property type="protein sequence ID" value="CAK1552343.1"/>
    <property type="molecule type" value="Genomic_DNA"/>
</dbReference>
<proteinExistence type="predicted"/>
<name>A0AAV1JSE8_9NEOP</name>
<gene>
    <name evidence="2" type="ORF">LNINA_LOCUS11392</name>
</gene>
<evidence type="ECO:0000256" key="1">
    <source>
        <dbReference type="SAM" id="MobiDB-lite"/>
    </source>
</evidence>
<feature type="region of interest" description="Disordered" evidence="1">
    <location>
        <begin position="151"/>
        <end position="178"/>
    </location>
</feature>
<dbReference type="AlphaFoldDB" id="A0AAV1JSE8"/>
<sequence>MNRAIVPICIANSGSAGVASHTLVPLFTANRRNRLRLATESSIWRSAYTSARAVKKARKSVDHVISRHIETGQAQQNAASRSHPRRRAHGVPVASRARGFRRSRGGPRRVAGGGGEADGGLECHIPSRPMPTGCVARGKIARRLQVARNEVGPAAREARQSRLRGGRGGARGLASEGGGAVGRELSVVRLESRRPAVPRGAIHVPRALVIVNLIRQNFKNNN</sequence>
<accession>A0AAV1JSE8</accession>
<keyword evidence="3" id="KW-1185">Reference proteome</keyword>
<comment type="caution">
    <text evidence="2">The sequence shown here is derived from an EMBL/GenBank/DDBJ whole genome shotgun (WGS) entry which is preliminary data.</text>
</comment>
<organism evidence="2 3">
    <name type="scientific">Leptosia nina</name>
    <dbReference type="NCBI Taxonomy" id="320188"/>
    <lineage>
        <taxon>Eukaryota</taxon>
        <taxon>Metazoa</taxon>
        <taxon>Ecdysozoa</taxon>
        <taxon>Arthropoda</taxon>
        <taxon>Hexapoda</taxon>
        <taxon>Insecta</taxon>
        <taxon>Pterygota</taxon>
        <taxon>Neoptera</taxon>
        <taxon>Endopterygota</taxon>
        <taxon>Lepidoptera</taxon>
        <taxon>Glossata</taxon>
        <taxon>Ditrysia</taxon>
        <taxon>Papilionoidea</taxon>
        <taxon>Pieridae</taxon>
        <taxon>Pierinae</taxon>
        <taxon>Leptosia</taxon>
    </lineage>
</organism>
<reference evidence="2 3" key="1">
    <citation type="submission" date="2023-11" db="EMBL/GenBank/DDBJ databases">
        <authorList>
            <person name="Okamura Y."/>
        </authorList>
    </citation>
    <scope>NUCLEOTIDE SEQUENCE [LARGE SCALE GENOMIC DNA]</scope>
</reference>
<protein>
    <submittedName>
        <fullName evidence="2">Uncharacterized protein</fullName>
    </submittedName>
</protein>
<dbReference type="Proteomes" id="UP001497472">
    <property type="component" value="Unassembled WGS sequence"/>
</dbReference>
<feature type="region of interest" description="Disordered" evidence="1">
    <location>
        <begin position="69"/>
        <end position="124"/>
    </location>
</feature>
<evidence type="ECO:0000313" key="3">
    <source>
        <dbReference type="Proteomes" id="UP001497472"/>
    </source>
</evidence>